<evidence type="ECO:0000313" key="2">
    <source>
        <dbReference type="Proteomes" id="UP000013827"/>
    </source>
</evidence>
<proteinExistence type="predicted"/>
<reference evidence="1" key="2">
    <citation type="submission" date="2024-10" db="UniProtKB">
        <authorList>
            <consortium name="EnsemblProtists"/>
        </authorList>
    </citation>
    <scope>IDENTIFICATION</scope>
</reference>
<name>A0A0D3K2Q0_EMIH1</name>
<dbReference type="PaxDb" id="2903-EOD30035"/>
<protein>
    <submittedName>
        <fullName evidence="1">Uncharacterized protein</fullName>
    </submittedName>
</protein>
<dbReference type="HOGENOM" id="CLU_1374486_0_0_1"/>
<reference evidence="2" key="1">
    <citation type="journal article" date="2013" name="Nature">
        <title>Pan genome of the phytoplankton Emiliania underpins its global distribution.</title>
        <authorList>
            <person name="Read B.A."/>
            <person name="Kegel J."/>
            <person name="Klute M.J."/>
            <person name="Kuo A."/>
            <person name="Lefebvre S.C."/>
            <person name="Maumus F."/>
            <person name="Mayer C."/>
            <person name="Miller J."/>
            <person name="Monier A."/>
            <person name="Salamov A."/>
            <person name="Young J."/>
            <person name="Aguilar M."/>
            <person name="Claverie J.M."/>
            <person name="Frickenhaus S."/>
            <person name="Gonzalez K."/>
            <person name="Herman E.K."/>
            <person name="Lin Y.C."/>
            <person name="Napier J."/>
            <person name="Ogata H."/>
            <person name="Sarno A.F."/>
            <person name="Shmutz J."/>
            <person name="Schroeder D."/>
            <person name="de Vargas C."/>
            <person name="Verret F."/>
            <person name="von Dassow P."/>
            <person name="Valentin K."/>
            <person name="Van de Peer Y."/>
            <person name="Wheeler G."/>
            <person name="Dacks J.B."/>
            <person name="Delwiche C.F."/>
            <person name="Dyhrman S.T."/>
            <person name="Glockner G."/>
            <person name="John U."/>
            <person name="Richards T."/>
            <person name="Worden A.Z."/>
            <person name="Zhang X."/>
            <person name="Grigoriev I.V."/>
            <person name="Allen A.E."/>
            <person name="Bidle K."/>
            <person name="Borodovsky M."/>
            <person name="Bowler C."/>
            <person name="Brownlee C."/>
            <person name="Cock J.M."/>
            <person name="Elias M."/>
            <person name="Gladyshev V.N."/>
            <person name="Groth M."/>
            <person name="Guda C."/>
            <person name="Hadaegh A."/>
            <person name="Iglesias-Rodriguez M.D."/>
            <person name="Jenkins J."/>
            <person name="Jones B.M."/>
            <person name="Lawson T."/>
            <person name="Leese F."/>
            <person name="Lindquist E."/>
            <person name="Lobanov A."/>
            <person name="Lomsadze A."/>
            <person name="Malik S.B."/>
            <person name="Marsh M.E."/>
            <person name="Mackinder L."/>
            <person name="Mock T."/>
            <person name="Mueller-Roeber B."/>
            <person name="Pagarete A."/>
            <person name="Parker M."/>
            <person name="Probert I."/>
            <person name="Quesneville H."/>
            <person name="Raines C."/>
            <person name="Rensing S.A."/>
            <person name="Riano-Pachon D.M."/>
            <person name="Richier S."/>
            <person name="Rokitta S."/>
            <person name="Shiraiwa Y."/>
            <person name="Soanes D.M."/>
            <person name="van der Giezen M."/>
            <person name="Wahlund T.M."/>
            <person name="Williams B."/>
            <person name="Wilson W."/>
            <person name="Wolfe G."/>
            <person name="Wurch L.L."/>
        </authorList>
    </citation>
    <scope>NUCLEOTIDE SEQUENCE</scope>
</reference>
<dbReference type="EnsemblProtists" id="EOD30035">
    <property type="protein sequence ID" value="EOD30035"/>
    <property type="gene ID" value="EMIHUDRAFT_434503"/>
</dbReference>
<dbReference type="KEGG" id="ehx:EMIHUDRAFT_434503"/>
<sequence>MWFSNEAGHSVARVDTAMVERIVSRQGTQPTGDAAVAIHSEAVASLAAEQGVFEGPDKLHDAVLEYAVPMMSAEMKLAGLAFDKEGNLWTQSYHGNMKLAAYSMVDKEAADPDYIVKIDSLILQQACDQVARRMEGTTRDKAGKMSGIPVQQFELPTTATTLHRIVAGPPCEQSDSETSMWFTELFADRVGTVRLCREA</sequence>
<organism evidence="1 2">
    <name type="scientific">Emiliania huxleyi (strain CCMP1516)</name>
    <dbReference type="NCBI Taxonomy" id="280463"/>
    <lineage>
        <taxon>Eukaryota</taxon>
        <taxon>Haptista</taxon>
        <taxon>Haptophyta</taxon>
        <taxon>Prymnesiophyceae</taxon>
        <taxon>Isochrysidales</taxon>
        <taxon>Noelaerhabdaceae</taxon>
        <taxon>Emiliania</taxon>
    </lineage>
</organism>
<dbReference type="AlphaFoldDB" id="A0A0D3K2Q0"/>
<dbReference type="Proteomes" id="UP000013827">
    <property type="component" value="Unassembled WGS sequence"/>
</dbReference>
<keyword evidence="2" id="KW-1185">Reference proteome</keyword>
<dbReference type="RefSeq" id="XP_005782464.1">
    <property type="nucleotide sequence ID" value="XM_005782407.1"/>
</dbReference>
<evidence type="ECO:0000313" key="1">
    <source>
        <dbReference type="EnsemblProtists" id="EOD30035"/>
    </source>
</evidence>
<accession>A0A0D3K2Q0</accession>
<dbReference type="GeneID" id="17275309"/>